<dbReference type="CDD" id="cd12152">
    <property type="entry name" value="F1-ATPase_delta"/>
    <property type="match status" value="1"/>
</dbReference>
<dbReference type="EMBL" id="JADIMH010000019">
    <property type="protein sequence ID" value="MBO8466898.1"/>
    <property type="molecule type" value="Genomic_DNA"/>
</dbReference>
<dbReference type="InterPro" id="IPR036771">
    <property type="entry name" value="ATPsynth_dsu/esu_N"/>
</dbReference>
<evidence type="ECO:0000256" key="1">
    <source>
        <dbReference type="ARBA" id="ARBA00003543"/>
    </source>
</evidence>
<keyword evidence="6" id="KW-0472">Membrane</keyword>
<dbReference type="GO" id="GO:0046933">
    <property type="term" value="F:proton-transporting ATP synthase activity, rotational mechanism"/>
    <property type="evidence" value="ECO:0007669"/>
    <property type="project" value="InterPro"/>
</dbReference>
<dbReference type="GO" id="GO:0045259">
    <property type="term" value="C:proton-transporting ATP synthase complex"/>
    <property type="evidence" value="ECO:0007669"/>
    <property type="project" value="UniProtKB-KW"/>
</dbReference>
<comment type="function">
    <text evidence="1">Produces ATP from ADP in the presence of a proton gradient across the membrane.</text>
</comment>
<evidence type="ECO:0000256" key="5">
    <source>
        <dbReference type="ARBA" id="ARBA00023065"/>
    </source>
</evidence>
<comment type="similarity">
    <text evidence="3">Belongs to the ATPase epsilon chain family.</text>
</comment>
<reference evidence="9" key="2">
    <citation type="journal article" date="2021" name="PeerJ">
        <title>Extensive microbial diversity within the chicken gut microbiome revealed by metagenomics and culture.</title>
        <authorList>
            <person name="Gilroy R."/>
            <person name="Ravi A."/>
            <person name="Getino M."/>
            <person name="Pursley I."/>
            <person name="Horton D.L."/>
            <person name="Alikhan N.F."/>
            <person name="Baker D."/>
            <person name="Gharbi K."/>
            <person name="Hall N."/>
            <person name="Watson M."/>
            <person name="Adriaenssens E.M."/>
            <person name="Foster-Nyarko E."/>
            <person name="Jarju S."/>
            <person name="Secka A."/>
            <person name="Antonio M."/>
            <person name="Oren A."/>
            <person name="Chaudhuri R.R."/>
            <person name="La Ragione R."/>
            <person name="Hildebrand F."/>
            <person name="Pallen M.J."/>
        </authorList>
    </citation>
    <scope>NUCLEOTIDE SEQUENCE</scope>
    <source>
        <strain evidence="9">B1-15692</strain>
    </source>
</reference>
<evidence type="ECO:0000256" key="6">
    <source>
        <dbReference type="ARBA" id="ARBA00023136"/>
    </source>
</evidence>
<evidence type="ECO:0000259" key="8">
    <source>
        <dbReference type="Pfam" id="PF02823"/>
    </source>
</evidence>
<dbReference type="Proteomes" id="UP000823660">
    <property type="component" value="Unassembled WGS sequence"/>
</dbReference>
<keyword evidence="5" id="KW-0406">Ion transport</keyword>
<comment type="caution">
    <text evidence="9">The sequence shown here is derived from an EMBL/GenBank/DDBJ whole genome shotgun (WGS) entry which is preliminary data.</text>
</comment>
<name>A0A9D9I6N1_9BACT</name>
<evidence type="ECO:0000256" key="3">
    <source>
        <dbReference type="ARBA" id="ARBA00005712"/>
    </source>
</evidence>
<feature type="domain" description="ATP synthase F1 complex delta/epsilon subunit N-terminal" evidence="8">
    <location>
        <begin position="9"/>
        <end position="83"/>
    </location>
</feature>
<comment type="subcellular location">
    <subcellularLocation>
        <location evidence="2">Endomembrane system</location>
        <topology evidence="2">Peripheral membrane protein</topology>
    </subcellularLocation>
</comment>
<sequence>MDSKNGIYLNVSSPESQLLGQMVNSVSLPGIGGRFCILHDHAPLISALEEGDIEYIAGDEKKTLHVRSGFVEVSDNTVSVCVEI</sequence>
<dbReference type="GO" id="GO:0012505">
    <property type="term" value="C:endomembrane system"/>
    <property type="evidence" value="ECO:0007669"/>
    <property type="project" value="UniProtKB-SubCell"/>
</dbReference>
<dbReference type="SUPFAM" id="SSF51344">
    <property type="entry name" value="Epsilon subunit of F1F0-ATP synthase N-terminal domain"/>
    <property type="match status" value="1"/>
</dbReference>
<keyword evidence="7" id="KW-0139">CF(1)</keyword>
<dbReference type="Gene3D" id="2.60.15.10">
    <property type="entry name" value="F0F1 ATP synthase delta/epsilon subunit, N-terminal"/>
    <property type="match status" value="1"/>
</dbReference>
<protein>
    <submittedName>
        <fullName evidence="9">F0F1 ATP synthase subunit epsilon</fullName>
    </submittedName>
</protein>
<keyword evidence="4" id="KW-0813">Transport</keyword>
<keyword evidence="7" id="KW-0066">ATP synthesis</keyword>
<dbReference type="AlphaFoldDB" id="A0A9D9I6N1"/>
<proteinExistence type="inferred from homology"/>
<reference evidence="9" key="1">
    <citation type="submission" date="2020-10" db="EMBL/GenBank/DDBJ databases">
        <authorList>
            <person name="Gilroy R."/>
        </authorList>
    </citation>
    <scope>NUCLEOTIDE SEQUENCE</scope>
    <source>
        <strain evidence="9">B1-15692</strain>
    </source>
</reference>
<accession>A0A9D9I6N1</accession>
<gene>
    <name evidence="9" type="ORF">IAB99_03950</name>
</gene>
<dbReference type="Pfam" id="PF02823">
    <property type="entry name" value="ATP-synt_DE_N"/>
    <property type="match status" value="1"/>
</dbReference>
<organism evidence="9 10">
    <name type="scientific">Candidatus Cryptobacteroides faecipullorum</name>
    <dbReference type="NCBI Taxonomy" id="2840764"/>
    <lineage>
        <taxon>Bacteria</taxon>
        <taxon>Pseudomonadati</taxon>
        <taxon>Bacteroidota</taxon>
        <taxon>Bacteroidia</taxon>
        <taxon>Bacteroidales</taxon>
        <taxon>Candidatus Cryptobacteroides</taxon>
    </lineage>
</organism>
<evidence type="ECO:0000313" key="9">
    <source>
        <dbReference type="EMBL" id="MBO8466898.1"/>
    </source>
</evidence>
<evidence type="ECO:0000256" key="2">
    <source>
        <dbReference type="ARBA" id="ARBA00004184"/>
    </source>
</evidence>
<evidence type="ECO:0000256" key="7">
    <source>
        <dbReference type="ARBA" id="ARBA00023196"/>
    </source>
</evidence>
<evidence type="ECO:0000256" key="4">
    <source>
        <dbReference type="ARBA" id="ARBA00022448"/>
    </source>
</evidence>
<evidence type="ECO:0000313" key="10">
    <source>
        <dbReference type="Proteomes" id="UP000823660"/>
    </source>
</evidence>
<dbReference type="InterPro" id="IPR020546">
    <property type="entry name" value="ATP_synth_F1_dsu/esu_N"/>
</dbReference>
<dbReference type="InterPro" id="IPR001469">
    <property type="entry name" value="ATP_synth_F1_dsu/esu"/>
</dbReference>